<accession>A0A6I6G6Z4</accession>
<dbReference type="SUPFAM" id="SSF49452">
    <property type="entry name" value="Starch-binding domain-like"/>
    <property type="match status" value="1"/>
</dbReference>
<dbReference type="InterPro" id="IPR041700">
    <property type="entry name" value="OMP_b-brl_3"/>
</dbReference>
<evidence type="ECO:0000256" key="1">
    <source>
        <dbReference type="SAM" id="SignalP"/>
    </source>
</evidence>
<feature type="signal peptide" evidence="1">
    <location>
        <begin position="1"/>
        <end position="26"/>
    </location>
</feature>
<reference evidence="3 4" key="1">
    <citation type="submission" date="2019-11" db="EMBL/GenBank/DDBJ databases">
        <authorList>
            <person name="Im W.T."/>
        </authorList>
    </citation>
    <scope>NUCLEOTIDE SEQUENCE [LARGE SCALE GENOMIC DNA]</scope>
    <source>
        <strain evidence="3 4">SB-02</strain>
    </source>
</reference>
<evidence type="ECO:0000259" key="2">
    <source>
        <dbReference type="Pfam" id="PF14905"/>
    </source>
</evidence>
<dbReference type="Pfam" id="PF13620">
    <property type="entry name" value="CarboxypepD_reg"/>
    <property type="match status" value="1"/>
</dbReference>
<protein>
    <submittedName>
        <fullName evidence="3">Outer membrane beta-barrel protein</fullName>
    </submittedName>
</protein>
<evidence type="ECO:0000313" key="4">
    <source>
        <dbReference type="Proteomes" id="UP000426027"/>
    </source>
</evidence>
<dbReference type="Pfam" id="PF14905">
    <property type="entry name" value="OMP_b-brl_3"/>
    <property type="match status" value="1"/>
</dbReference>
<dbReference type="AlphaFoldDB" id="A0A6I6G6Z4"/>
<dbReference type="Proteomes" id="UP000426027">
    <property type="component" value="Chromosome"/>
</dbReference>
<name>A0A6I6G6Z4_9BACT</name>
<proteinExistence type="predicted"/>
<dbReference type="InterPro" id="IPR013784">
    <property type="entry name" value="Carb-bd-like_fold"/>
</dbReference>
<gene>
    <name evidence="3" type="ORF">GLV81_03145</name>
</gene>
<dbReference type="KEGG" id="fls:GLV81_03145"/>
<organism evidence="3 4">
    <name type="scientific">Phnomibacter ginsenosidimutans</name>
    <dbReference type="NCBI Taxonomy" id="2676868"/>
    <lineage>
        <taxon>Bacteria</taxon>
        <taxon>Pseudomonadati</taxon>
        <taxon>Bacteroidota</taxon>
        <taxon>Chitinophagia</taxon>
        <taxon>Chitinophagales</taxon>
        <taxon>Chitinophagaceae</taxon>
        <taxon>Phnomibacter</taxon>
    </lineage>
</organism>
<dbReference type="Gene3D" id="2.60.40.1120">
    <property type="entry name" value="Carboxypeptidase-like, regulatory domain"/>
    <property type="match status" value="1"/>
</dbReference>
<dbReference type="EMBL" id="CP046566">
    <property type="protein sequence ID" value="QGW27233.1"/>
    <property type="molecule type" value="Genomic_DNA"/>
</dbReference>
<keyword evidence="4" id="KW-1185">Reference proteome</keyword>
<feature type="chain" id="PRO_5026201572" evidence="1">
    <location>
        <begin position="27"/>
        <end position="856"/>
    </location>
</feature>
<dbReference type="GO" id="GO:0030246">
    <property type="term" value="F:carbohydrate binding"/>
    <property type="evidence" value="ECO:0007669"/>
    <property type="project" value="InterPro"/>
</dbReference>
<keyword evidence="1" id="KW-0732">Signal</keyword>
<dbReference type="SUPFAM" id="SSF56935">
    <property type="entry name" value="Porins"/>
    <property type="match status" value="1"/>
</dbReference>
<evidence type="ECO:0000313" key="3">
    <source>
        <dbReference type="EMBL" id="QGW27233.1"/>
    </source>
</evidence>
<feature type="domain" description="Outer membrane protein beta-barrel" evidence="2">
    <location>
        <begin position="466"/>
        <end position="852"/>
    </location>
</feature>
<sequence>MDMFKRIASTLLPMLLLLLAAGHSQAQTVSVKGTIQDADTARMLAKASVKLSPAADTTRGRYVTADDKGAFIFTEVKPGAYVLAFSFTGYQLQTRKITVGTTSLDLGEVLLIKKDKTLGDVVVVGKVPPARQKGDTTEFNAAALKVNPDATTEDVLKKAPGITIENGQVTAQGEQVRRITIDGRQYFGDDATAALRNLPAEVIDKVQVFDRLSDQAQLTGFDDGNGFKAINIVTKANMRNGQFGRVYGGYGTDDRYAAGGSVNFFKNNTRLNVIGLFNNVNQQNFSGEDLLGVNGQANAGRGGGGGRPGGGGFGGGFGGRGGGGFSVGQQPGIANTNAFGLNFSDLWFKKMEVSASYFFNNSNTVARSETNRQLFLTGDTSQFYNEVSRSNADNFNHRINFRAEYKIDSNNTLIIAPNLSFQKNESWSDLTGINNTSGKQLINSTANLRNSDAAGFNLRNEITYRHSFAKRGRSISVNLNNSASNRNSDSYLDAISAYFNGGLLLGDTLRQYTDNSTRSSSISTNIAYTEPVGKKGQIQLNYNPQFTTNKADQRNFRYDKTEGDYTNFDTTLSNLFDNKVRAQNAGLTYRLGDRDNQFSVGINFQHTRLLSEQQFPAVATLNKTFSNWLPNLQWRKQLSKQTSLRMFYRASVNPPSVNQLQNVINISNPLFITTGNENLDQSYTHFLTARINNTNAAKGRSLFAGFFGQMVSKYVTNGTWIASKDSTIANNITLRKGAQISKPVNLDGYYSLRSFATYGFPLKAIKSNLNLNAGFNYTRTPGLVNNQLNYSNNYGYTAGINIASNISEFIDFNVNYSANFNNVVNSIRPELNNKFYFHTTGAKVNLLTKNGLVYFE</sequence>